<evidence type="ECO:0000313" key="2">
    <source>
        <dbReference type="Proteomes" id="UP000248090"/>
    </source>
</evidence>
<proteinExistence type="predicted"/>
<evidence type="ECO:0000313" key="1">
    <source>
        <dbReference type="EMBL" id="PXF29922.1"/>
    </source>
</evidence>
<dbReference type="EMBL" id="LAPT01000093">
    <property type="protein sequence ID" value="PXF29922.1"/>
    <property type="molecule type" value="Genomic_DNA"/>
</dbReference>
<sequence>MGVAFGELIPTEEYSKYQSLFEAQDHSGIKDLNLSIMTETGITLEPVGGIGIEDYSREMGEQCIQVNVLGIESTVYGQLFPAHVAAYEAQFK</sequence>
<comment type="caution">
    <text evidence="1">The sequence shown here is derived from an EMBL/GenBank/DDBJ whole genome shotgun (WGS) entry which is preliminary data.</text>
</comment>
<dbReference type="Proteomes" id="UP000248090">
    <property type="component" value="Unassembled WGS sequence"/>
</dbReference>
<gene>
    <name evidence="1" type="ORF">WH50_18300</name>
</gene>
<protein>
    <recommendedName>
        <fullName evidence="3">Acyl-CoA dehydrogenase/oxidase N-terminal domain-containing protein</fullName>
    </recommendedName>
</protein>
<keyword evidence="2" id="KW-1185">Reference proteome</keyword>
<name>A0ABX5LTF0_9GAMM</name>
<evidence type="ECO:0008006" key="3">
    <source>
        <dbReference type="Google" id="ProtNLM"/>
    </source>
</evidence>
<accession>A0ABX5LTF0</accession>
<reference evidence="1 2" key="1">
    <citation type="submission" date="2015-03" db="EMBL/GenBank/DDBJ databases">
        <authorList>
            <person name="Krishnan R."/>
            <person name="Midha S."/>
            <person name="Patil P.B."/>
            <person name="Rameshkumar N."/>
        </authorList>
    </citation>
    <scope>NUCLEOTIDE SEQUENCE [LARGE SCALE GENOMIC DNA]</scope>
    <source>
        <strain evidence="1 2">L1E11</strain>
    </source>
</reference>
<organism evidence="1 2">
    <name type="scientific">Pokkaliibacter plantistimulans</name>
    <dbReference type="NCBI Taxonomy" id="1635171"/>
    <lineage>
        <taxon>Bacteria</taxon>
        <taxon>Pseudomonadati</taxon>
        <taxon>Pseudomonadota</taxon>
        <taxon>Gammaproteobacteria</taxon>
        <taxon>Oceanospirillales</taxon>
        <taxon>Balneatrichaceae</taxon>
        <taxon>Pokkaliibacter</taxon>
    </lineage>
</organism>